<comment type="caution">
    <text evidence="2">The sequence shown here is derived from an EMBL/GenBank/DDBJ whole genome shotgun (WGS) entry which is preliminary data.</text>
</comment>
<proteinExistence type="predicted"/>
<protein>
    <submittedName>
        <fullName evidence="2">Uncharacterized protein</fullName>
    </submittedName>
</protein>
<evidence type="ECO:0000313" key="2">
    <source>
        <dbReference type="EMBL" id="KAJ1171458.1"/>
    </source>
</evidence>
<sequence length="106" mass="12224">MGTASASWGRFPVSRETLEVFRAAGRDKEEMNIQEGEREEGETETSETEKEQIATKTRDGHFTYLGFLTFFLPVLSREPLAFPENIDLKNERRKSDKIDEEKNPKP</sequence>
<dbReference type="EMBL" id="JANPWB010000007">
    <property type="protein sequence ID" value="KAJ1171458.1"/>
    <property type="molecule type" value="Genomic_DNA"/>
</dbReference>
<feature type="compositionally biased region" description="Basic and acidic residues" evidence="1">
    <location>
        <begin position="86"/>
        <end position="106"/>
    </location>
</feature>
<feature type="region of interest" description="Disordered" evidence="1">
    <location>
        <begin position="82"/>
        <end position="106"/>
    </location>
</feature>
<gene>
    <name evidence="2" type="ORF">NDU88_003319</name>
</gene>
<accession>A0AAV7T679</accession>
<dbReference type="Proteomes" id="UP001066276">
    <property type="component" value="Chromosome 4_1"/>
</dbReference>
<organism evidence="2 3">
    <name type="scientific">Pleurodeles waltl</name>
    <name type="common">Iberian ribbed newt</name>
    <dbReference type="NCBI Taxonomy" id="8319"/>
    <lineage>
        <taxon>Eukaryota</taxon>
        <taxon>Metazoa</taxon>
        <taxon>Chordata</taxon>
        <taxon>Craniata</taxon>
        <taxon>Vertebrata</taxon>
        <taxon>Euteleostomi</taxon>
        <taxon>Amphibia</taxon>
        <taxon>Batrachia</taxon>
        <taxon>Caudata</taxon>
        <taxon>Salamandroidea</taxon>
        <taxon>Salamandridae</taxon>
        <taxon>Pleurodelinae</taxon>
        <taxon>Pleurodeles</taxon>
    </lineage>
</organism>
<evidence type="ECO:0000256" key="1">
    <source>
        <dbReference type="SAM" id="MobiDB-lite"/>
    </source>
</evidence>
<dbReference type="AlphaFoldDB" id="A0AAV7T679"/>
<keyword evidence="3" id="KW-1185">Reference proteome</keyword>
<name>A0AAV7T679_PLEWA</name>
<feature type="compositionally biased region" description="Acidic residues" evidence="1">
    <location>
        <begin position="37"/>
        <end position="46"/>
    </location>
</feature>
<reference evidence="2" key="1">
    <citation type="journal article" date="2022" name="bioRxiv">
        <title>Sequencing and chromosome-scale assembly of the giantPleurodeles waltlgenome.</title>
        <authorList>
            <person name="Brown T."/>
            <person name="Elewa A."/>
            <person name="Iarovenko S."/>
            <person name="Subramanian E."/>
            <person name="Araus A.J."/>
            <person name="Petzold A."/>
            <person name="Susuki M."/>
            <person name="Suzuki K.-i.T."/>
            <person name="Hayashi T."/>
            <person name="Toyoda A."/>
            <person name="Oliveira C."/>
            <person name="Osipova E."/>
            <person name="Leigh N.D."/>
            <person name="Simon A."/>
            <person name="Yun M.H."/>
        </authorList>
    </citation>
    <scope>NUCLEOTIDE SEQUENCE</scope>
    <source>
        <strain evidence="2">20211129_DDA</strain>
        <tissue evidence="2">Liver</tissue>
    </source>
</reference>
<evidence type="ECO:0000313" key="3">
    <source>
        <dbReference type="Proteomes" id="UP001066276"/>
    </source>
</evidence>
<feature type="region of interest" description="Disordered" evidence="1">
    <location>
        <begin position="25"/>
        <end position="54"/>
    </location>
</feature>